<dbReference type="PANTHER" id="PTHR13630">
    <property type="entry name" value="GAMMA-SECRETASE-ACTIVATING PROTEIN"/>
    <property type="match status" value="1"/>
</dbReference>
<dbReference type="AlphaFoldDB" id="A0A1E1WQ83"/>
<accession>A0A1E1WQ83</accession>
<protein>
    <recommendedName>
        <fullName evidence="2">Dipeptidylpeptidase IV N-terminal domain-containing protein</fullName>
    </recommendedName>
</protein>
<proteinExistence type="predicted"/>
<name>A0A1E1WQ83_PECGO</name>
<gene>
    <name evidence="1" type="ORF">g.9726</name>
</gene>
<reference evidence="1" key="1">
    <citation type="submission" date="2015-09" db="EMBL/GenBank/DDBJ databases">
        <title>De novo assembly of Pectinophora gossypiella (Pink Bollworm) gut transcriptome.</title>
        <authorList>
            <person name="Tassone E.E."/>
        </authorList>
    </citation>
    <scope>NUCLEOTIDE SEQUENCE</scope>
</reference>
<evidence type="ECO:0000313" key="1">
    <source>
        <dbReference type="EMBL" id="JAT89142.1"/>
    </source>
</evidence>
<dbReference type="GO" id="GO:0005802">
    <property type="term" value="C:trans-Golgi network"/>
    <property type="evidence" value="ECO:0007669"/>
    <property type="project" value="TreeGrafter"/>
</dbReference>
<organism evidence="1">
    <name type="scientific">Pectinophora gossypiella</name>
    <name type="common">Cotton pink bollworm</name>
    <name type="synonym">Depressaria gossypiella</name>
    <dbReference type="NCBI Taxonomy" id="13191"/>
    <lineage>
        <taxon>Eukaryota</taxon>
        <taxon>Metazoa</taxon>
        <taxon>Ecdysozoa</taxon>
        <taxon>Arthropoda</taxon>
        <taxon>Hexapoda</taxon>
        <taxon>Insecta</taxon>
        <taxon>Pterygota</taxon>
        <taxon>Neoptera</taxon>
        <taxon>Endopterygota</taxon>
        <taxon>Lepidoptera</taxon>
        <taxon>Glossata</taxon>
        <taxon>Ditrysia</taxon>
        <taxon>Gelechioidea</taxon>
        <taxon>Gelechiidae</taxon>
        <taxon>Apatetrinae</taxon>
        <taxon>Pectinophora</taxon>
    </lineage>
</organism>
<dbReference type="OrthoDB" id="9997853at2759"/>
<sequence length="161" mass="18462">MSVQNIAVKLCGVLQTQSDEEVTAREWRLLGQEQDGSQILSWVATKENKDVLNIGVYTNKTKVLITLHTFQEKLNIIQASVNATHTLLVYVVKQLPTDENEEKEPIYHPYLVCLLPDKENTPVEVEEGSTKQIMLQYVYGKSNKYSPGIRNDRFLLFKHLE</sequence>
<evidence type="ECO:0008006" key="2">
    <source>
        <dbReference type="Google" id="ProtNLM"/>
    </source>
</evidence>
<dbReference type="GO" id="GO:1902004">
    <property type="term" value="P:positive regulation of amyloid-beta formation"/>
    <property type="evidence" value="ECO:0007669"/>
    <property type="project" value="TreeGrafter"/>
</dbReference>
<dbReference type="InterPro" id="IPR026172">
    <property type="entry name" value="GSAP_fam"/>
</dbReference>
<dbReference type="EMBL" id="GDQN01001912">
    <property type="protein sequence ID" value="JAT89142.1"/>
    <property type="molecule type" value="Transcribed_RNA"/>
</dbReference>
<dbReference type="PANTHER" id="PTHR13630:SF1">
    <property type="entry name" value="GAMMA-SECRETASE-ACTIVATING PROTEIN"/>
    <property type="match status" value="1"/>
</dbReference>